<protein>
    <submittedName>
        <fullName evidence="7">Glycosyltransferase involved in cell wall biosynthesis</fullName>
    </submittedName>
</protein>
<evidence type="ECO:0000259" key="5">
    <source>
        <dbReference type="Pfam" id="PF13524"/>
    </source>
</evidence>
<evidence type="ECO:0000259" key="4">
    <source>
        <dbReference type="Pfam" id="PF00534"/>
    </source>
</evidence>
<dbReference type="InterPro" id="IPR028098">
    <property type="entry name" value="Glyco_trans_4-like_N"/>
</dbReference>
<dbReference type="RefSeq" id="WP_183662809.1">
    <property type="nucleotide sequence ID" value="NZ_BAAARH010000020.1"/>
</dbReference>
<evidence type="ECO:0000313" key="8">
    <source>
        <dbReference type="Proteomes" id="UP000580797"/>
    </source>
</evidence>
<dbReference type="Gene3D" id="3.40.50.2000">
    <property type="entry name" value="Glycogen Phosphorylase B"/>
    <property type="match status" value="3"/>
</dbReference>
<evidence type="ECO:0000256" key="2">
    <source>
        <dbReference type="ARBA" id="ARBA00022679"/>
    </source>
</evidence>
<keyword evidence="2 7" id="KW-0808">Transferase</keyword>
<dbReference type="InterPro" id="IPR055259">
    <property type="entry name" value="YkvP/CgeB_Glyco_trans-like"/>
</dbReference>
<feature type="domain" description="Glycosyltransferase subfamily 4-like N-terminal" evidence="6">
    <location>
        <begin position="240"/>
        <end position="418"/>
    </location>
</feature>
<feature type="domain" description="Glycosyl transferase family 1" evidence="4">
    <location>
        <begin position="437"/>
        <end position="606"/>
    </location>
</feature>
<accession>A0A7W8TR25</accession>
<keyword evidence="1" id="KW-0328">Glycosyltransferase</keyword>
<dbReference type="PANTHER" id="PTHR12526">
    <property type="entry name" value="GLYCOSYLTRANSFERASE"/>
    <property type="match status" value="1"/>
</dbReference>
<comment type="caution">
    <text evidence="7">The sequence shown here is derived from an EMBL/GenBank/DDBJ whole genome shotgun (WGS) entry which is preliminary data.</text>
</comment>
<dbReference type="EMBL" id="JACHDR010000001">
    <property type="protein sequence ID" value="MBB5511361.1"/>
    <property type="molecule type" value="Genomic_DNA"/>
</dbReference>
<name>A0A7W8TR25_9MICC</name>
<keyword evidence="3" id="KW-0175">Coiled coil</keyword>
<feature type="domain" description="Spore protein YkvP/CgeB glycosyl transferase-like" evidence="5">
    <location>
        <begin position="848"/>
        <end position="967"/>
    </location>
</feature>
<dbReference type="GO" id="GO:0016757">
    <property type="term" value="F:glycosyltransferase activity"/>
    <property type="evidence" value="ECO:0007669"/>
    <property type="project" value="UniProtKB-KW"/>
</dbReference>
<evidence type="ECO:0000256" key="3">
    <source>
        <dbReference type="SAM" id="Coils"/>
    </source>
</evidence>
<dbReference type="CDD" id="cd03794">
    <property type="entry name" value="GT4_WbuB-like"/>
    <property type="match status" value="1"/>
</dbReference>
<evidence type="ECO:0000259" key="6">
    <source>
        <dbReference type="Pfam" id="PF13579"/>
    </source>
</evidence>
<dbReference type="CDD" id="cd03801">
    <property type="entry name" value="GT4_PimA-like"/>
    <property type="match status" value="1"/>
</dbReference>
<gene>
    <name evidence="7" type="ORF">HD598_000048</name>
</gene>
<dbReference type="Pfam" id="PF13692">
    <property type="entry name" value="Glyco_trans_1_4"/>
    <property type="match status" value="1"/>
</dbReference>
<proteinExistence type="predicted"/>
<feature type="coiled-coil region" evidence="3">
    <location>
        <begin position="31"/>
        <end position="90"/>
    </location>
</feature>
<dbReference type="InterPro" id="IPR001296">
    <property type="entry name" value="Glyco_trans_1"/>
</dbReference>
<sequence length="1469" mass="166602">MPPENDQRLSLAERARQFALKQEIELSDLNIENMSRRLVDLQFRYDQLREAEINQSEQLRLAQARASQFKNQLEDLRTNYEKQLARATKFKSAYESMKQSPDFKIGRLLAAPTRRLRKLVGKSTIQLSGNNSGVDRTSDSVSLAVSPTKNLVTSTRREIDEAKRRYVKDGEVVAPLEVLESFEEHLHDNERVLLEQMRGVKRLLENLFDIPPRQFSAGYVPKRGRVIYCAHSTGHYNSNGYSTRTAGLTSALGKISDIVVVARPGYPWDSSTRVPAENKDRYTQIIGDVTHVFNNGPSLRRDPVDLYIHRSADILAREATIQRAELIHSASNHLTALPALIAARRLGIPFVYEVRGLWELTEASNNEKWASSERFQSAVRLETQVAIEADRVLAITSQVKEELIRRGVREDRIELLPNAADTVEFAPVPKDRGLLRSRGISENDVVIGYAGSIVAYEGLDTLVEGFSKASIHSARLKLLIVGDGKDLGRVREIVKANNLEDRVIFTGRIPSQQVPKHVNLMDVVVCPRRSNTVTEMVSPIKPLEAFAAGKAVIVSNVGPLVELVGQDQDRGLIFEAGEPEDLSRKIRTLIEDSETRTELGRKARSWTRQTRDWSEMARIVRHAYAAVFEESKRASTSLINESEPRSISDLRLALISDEFTYHSVKSECEVIQIHPDSWKEVLSPDSIDALLIESAWEGNNGSWHRKVGYYDDDSFSTIVELTDWCRKFGIPTLFWNKEDPVHFERFRKTASLVDHVFTTDSNMIPKYFSSRGSENKTYSALPFWAQPSIHNPFPPRGSRKDTVAYGGSFYGERYPERSHSLQILLNSVAEHGLTIYDRQANHPESPYRYPQKLVRFVQGGLKYSEMLDAYKQHPLHLNVNSVVNSPTMFSRRVVELAACGTPIISGPGAGVDYLFGDLVPTTESGDLVGKISNLWMNNERDRILDGWNLHRHVYRAHLAQHRLAYMLRTAGIKLQMEELPRYRLRLDALTAESTASTLRQSLLPNEVVVGKDQVLDKALVERLNSESVSVDFENNANDDELLDVYLGNFLDDSEAAEDLVRTSFYWPGRIQITSPAKFRNRHSLWEFDKFDKSSPALNRGVGSPASAVTEGDQTAVLALVRPREELSAEPQVSPKVEVSFEPKRIVLAGHDLKFASTIVQGLRNAGHDVRIDQWTGHATHDELLSEELSLWSNVVFCEWALGNLEWYSSRRRPGQKLITRFHSQELFWPYMERIHPETVDKFVFVGEFVRQRAMRQFGIPYERTVVIPNALGVEPGLRKVDSDNRFRIGFVGSVPRQKHLDRALDILEMVRKQDTRFELHVKGRRPEEYSWMLDRPDELAFYQEQYARIEQNPLLTGSVHFDPHGDDMSEWYSQIGVVLSLSDFESFHMTLADGAASGAVPLSLSWPGAELIYPVTWIHDEKRDIANHLLEVTADELNFEETARGAQMFALGNFATKSIVDTYLALIAH</sequence>
<dbReference type="Pfam" id="PF00534">
    <property type="entry name" value="Glycos_transf_1"/>
    <property type="match status" value="1"/>
</dbReference>
<reference evidence="7 8" key="1">
    <citation type="submission" date="2020-08" db="EMBL/GenBank/DDBJ databases">
        <title>Sequencing the genomes of 1000 actinobacteria strains.</title>
        <authorList>
            <person name="Klenk H.-P."/>
        </authorList>
    </citation>
    <scope>NUCLEOTIDE SEQUENCE [LARGE SCALE GENOMIC DNA]</scope>
    <source>
        <strain evidence="7 8">DSM 105783</strain>
    </source>
</reference>
<evidence type="ECO:0000256" key="1">
    <source>
        <dbReference type="ARBA" id="ARBA00022676"/>
    </source>
</evidence>
<dbReference type="Pfam" id="PF13579">
    <property type="entry name" value="Glyco_trans_4_4"/>
    <property type="match status" value="1"/>
</dbReference>
<dbReference type="Proteomes" id="UP000580797">
    <property type="component" value="Unassembled WGS sequence"/>
</dbReference>
<evidence type="ECO:0000313" key="7">
    <source>
        <dbReference type="EMBL" id="MBB5511361.1"/>
    </source>
</evidence>
<dbReference type="Pfam" id="PF13524">
    <property type="entry name" value="Glyco_trans_1_2"/>
    <property type="match status" value="1"/>
</dbReference>
<organism evidence="7 8">
    <name type="scientific">Neomicrococcus aestuarii</name>
    <dbReference type="NCBI Taxonomy" id="556325"/>
    <lineage>
        <taxon>Bacteria</taxon>
        <taxon>Bacillati</taxon>
        <taxon>Actinomycetota</taxon>
        <taxon>Actinomycetes</taxon>
        <taxon>Micrococcales</taxon>
        <taxon>Micrococcaceae</taxon>
        <taxon>Neomicrococcus</taxon>
    </lineage>
</organism>
<dbReference type="SUPFAM" id="SSF53756">
    <property type="entry name" value="UDP-Glycosyltransferase/glycogen phosphorylase"/>
    <property type="match status" value="2"/>
</dbReference>